<dbReference type="EMBL" id="CP019236">
    <property type="protein sequence ID" value="APW37390.1"/>
    <property type="molecule type" value="Genomic_DNA"/>
</dbReference>
<dbReference type="AlphaFoldDB" id="A0A1P8JUE1"/>
<accession>A0A1P8JUE1</accession>
<evidence type="ECO:0000256" key="1">
    <source>
        <dbReference type="ARBA" id="ARBA00012528"/>
    </source>
</evidence>
<evidence type="ECO:0000313" key="6">
    <source>
        <dbReference type="Proteomes" id="UP000186609"/>
    </source>
</evidence>
<dbReference type="InterPro" id="IPR043128">
    <property type="entry name" value="Rev_trsase/Diguanyl_cyclase"/>
</dbReference>
<dbReference type="InterPro" id="IPR050469">
    <property type="entry name" value="Diguanylate_Cyclase"/>
</dbReference>
<dbReference type="EC" id="2.7.7.65" evidence="1"/>
<dbReference type="SMART" id="SM00267">
    <property type="entry name" value="GGDEF"/>
    <property type="match status" value="1"/>
</dbReference>
<keyword evidence="3" id="KW-1133">Transmembrane helix</keyword>
<dbReference type="STRING" id="1842727.RD110_09485"/>
<dbReference type="KEGG" id="rhy:RD110_09485"/>
<dbReference type="InterPro" id="IPR029787">
    <property type="entry name" value="Nucleotide_cyclase"/>
</dbReference>
<keyword evidence="3" id="KW-0812">Transmembrane</keyword>
<protein>
    <recommendedName>
        <fullName evidence="1">diguanylate cyclase</fullName>
        <ecNumber evidence="1">2.7.7.65</ecNumber>
    </recommendedName>
</protein>
<feature type="transmembrane region" description="Helical" evidence="3">
    <location>
        <begin position="26"/>
        <end position="46"/>
    </location>
</feature>
<feature type="transmembrane region" description="Helical" evidence="3">
    <location>
        <begin position="113"/>
        <end position="131"/>
    </location>
</feature>
<feature type="transmembrane region" description="Helical" evidence="3">
    <location>
        <begin position="58"/>
        <end position="78"/>
    </location>
</feature>
<dbReference type="PANTHER" id="PTHR45138">
    <property type="entry name" value="REGULATORY COMPONENTS OF SENSORY TRANSDUCTION SYSTEM"/>
    <property type="match status" value="1"/>
</dbReference>
<evidence type="ECO:0000313" key="5">
    <source>
        <dbReference type="EMBL" id="APW37390.1"/>
    </source>
</evidence>
<dbReference type="GO" id="GO:0005886">
    <property type="term" value="C:plasma membrane"/>
    <property type="evidence" value="ECO:0007669"/>
    <property type="project" value="TreeGrafter"/>
</dbReference>
<evidence type="ECO:0000256" key="2">
    <source>
        <dbReference type="ARBA" id="ARBA00034247"/>
    </source>
</evidence>
<evidence type="ECO:0000256" key="3">
    <source>
        <dbReference type="SAM" id="Phobius"/>
    </source>
</evidence>
<dbReference type="GO" id="GO:0043709">
    <property type="term" value="P:cell adhesion involved in single-species biofilm formation"/>
    <property type="evidence" value="ECO:0007669"/>
    <property type="project" value="TreeGrafter"/>
</dbReference>
<dbReference type="Pfam" id="PF00990">
    <property type="entry name" value="GGDEF"/>
    <property type="match status" value="1"/>
</dbReference>
<dbReference type="PROSITE" id="PS50887">
    <property type="entry name" value="GGDEF"/>
    <property type="match status" value="1"/>
</dbReference>
<dbReference type="SUPFAM" id="SSF55073">
    <property type="entry name" value="Nucleotide cyclase"/>
    <property type="match status" value="1"/>
</dbReference>
<dbReference type="NCBIfam" id="TIGR00254">
    <property type="entry name" value="GGDEF"/>
    <property type="match status" value="1"/>
</dbReference>
<dbReference type="FunFam" id="3.30.70.270:FF:000001">
    <property type="entry name" value="Diguanylate cyclase domain protein"/>
    <property type="match status" value="1"/>
</dbReference>
<feature type="domain" description="GGDEF" evidence="4">
    <location>
        <begin position="209"/>
        <end position="338"/>
    </location>
</feature>
<sequence length="343" mass="37448">MAILALSLLSSAAGWALMEARGQSSAVLRGVFGLNLVFHPVMYVVVWRRLLPTRYIDMACLLFAAGICAACMALRLYAPVYGASIDLQPLYLWIPVIYVFAFTLAGHKTSLTISLCILALFVAISLPYLLSQDPPPYANFTVQLHMVSAVLIAALYFFSSYQHRFQIALLTVDELARLANTDELTKLANRRRMAEAIGSELVRFTRYGHAFSVILIDIDHFKTINDRFGHAVGDQALVALAARATEVLRDVDMLGRWGGEEFIVVLPETAFEQAMHKAAGLCRHVAATPLVGEHTISVSCGVVRVRAGDTAETLLQRADVALYAAKHGGRNRAEGMDDGPPAA</sequence>
<dbReference type="GO" id="GO:1902201">
    <property type="term" value="P:negative regulation of bacterial-type flagellum-dependent cell motility"/>
    <property type="evidence" value="ECO:0007669"/>
    <property type="project" value="TreeGrafter"/>
</dbReference>
<feature type="transmembrane region" description="Helical" evidence="3">
    <location>
        <begin position="137"/>
        <end position="158"/>
    </location>
</feature>
<gene>
    <name evidence="5" type="ORF">RD110_09485</name>
</gene>
<proteinExistence type="predicted"/>
<feature type="transmembrane region" description="Helical" evidence="3">
    <location>
        <begin position="90"/>
        <end position="106"/>
    </location>
</feature>
<name>A0A1P8JUE1_9BURK</name>
<dbReference type="Gene3D" id="3.30.70.270">
    <property type="match status" value="1"/>
</dbReference>
<dbReference type="InterPro" id="IPR000160">
    <property type="entry name" value="GGDEF_dom"/>
</dbReference>
<keyword evidence="3" id="KW-0472">Membrane</keyword>
<evidence type="ECO:0000259" key="4">
    <source>
        <dbReference type="PROSITE" id="PS50887"/>
    </source>
</evidence>
<dbReference type="Proteomes" id="UP000186609">
    <property type="component" value="Chromosome"/>
</dbReference>
<dbReference type="PANTHER" id="PTHR45138:SF9">
    <property type="entry name" value="DIGUANYLATE CYCLASE DGCM-RELATED"/>
    <property type="match status" value="1"/>
</dbReference>
<comment type="catalytic activity">
    <reaction evidence="2">
        <text>2 GTP = 3',3'-c-di-GMP + 2 diphosphate</text>
        <dbReference type="Rhea" id="RHEA:24898"/>
        <dbReference type="ChEBI" id="CHEBI:33019"/>
        <dbReference type="ChEBI" id="CHEBI:37565"/>
        <dbReference type="ChEBI" id="CHEBI:58805"/>
        <dbReference type="EC" id="2.7.7.65"/>
    </reaction>
</comment>
<dbReference type="CDD" id="cd01949">
    <property type="entry name" value="GGDEF"/>
    <property type="match status" value="1"/>
</dbReference>
<dbReference type="GO" id="GO:0052621">
    <property type="term" value="F:diguanylate cyclase activity"/>
    <property type="evidence" value="ECO:0007669"/>
    <property type="project" value="UniProtKB-EC"/>
</dbReference>
<organism evidence="5 6">
    <name type="scientific">Rhodoferax koreensis</name>
    <dbReference type="NCBI Taxonomy" id="1842727"/>
    <lineage>
        <taxon>Bacteria</taxon>
        <taxon>Pseudomonadati</taxon>
        <taxon>Pseudomonadota</taxon>
        <taxon>Betaproteobacteria</taxon>
        <taxon>Burkholderiales</taxon>
        <taxon>Comamonadaceae</taxon>
        <taxon>Rhodoferax</taxon>
    </lineage>
</organism>
<keyword evidence="6" id="KW-1185">Reference proteome</keyword>
<reference evidence="5 6" key="1">
    <citation type="submission" date="2017-01" db="EMBL/GenBank/DDBJ databases">
        <authorList>
            <person name="Mah S.A."/>
            <person name="Swanson W.J."/>
            <person name="Moy G.W."/>
            <person name="Vacquier V.D."/>
        </authorList>
    </citation>
    <scope>NUCLEOTIDE SEQUENCE [LARGE SCALE GENOMIC DNA]</scope>
    <source>
        <strain evidence="5 6">DCY110</strain>
    </source>
</reference>